<dbReference type="Proteomes" id="UP001242368">
    <property type="component" value="Unassembled WGS sequence"/>
</dbReference>
<protein>
    <submittedName>
        <fullName evidence="1">Uncharacterized protein</fullName>
    </submittedName>
</protein>
<evidence type="ECO:0000313" key="1">
    <source>
        <dbReference type="EMBL" id="MDN3710573.1"/>
    </source>
</evidence>
<name>A0ABT8D3R0_9FLAO</name>
<sequence>MRFYLEPYSATFPMNNVYLVLTESSLSSRPSNLTYTALGYEIIQSIRDRTD</sequence>
<evidence type="ECO:0000313" key="2">
    <source>
        <dbReference type="Proteomes" id="UP001242368"/>
    </source>
</evidence>
<accession>A0ABT8D3R0</accession>
<proteinExistence type="predicted"/>
<gene>
    <name evidence="1" type="ORF">QW060_27715</name>
</gene>
<comment type="caution">
    <text evidence="1">The sequence shown here is derived from an EMBL/GenBank/DDBJ whole genome shotgun (WGS) entry which is preliminary data.</text>
</comment>
<dbReference type="EMBL" id="JAUFQU010000096">
    <property type="protein sequence ID" value="MDN3710573.1"/>
    <property type="molecule type" value="Genomic_DNA"/>
</dbReference>
<keyword evidence="2" id="KW-1185">Reference proteome</keyword>
<dbReference type="RefSeq" id="WP_290365676.1">
    <property type="nucleotide sequence ID" value="NZ_JAUFQU010000096.1"/>
</dbReference>
<organism evidence="1 2">
    <name type="scientific">Paenimyroides ceti</name>
    <dbReference type="NCBI Taxonomy" id="395087"/>
    <lineage>
        <taxon>Bacteria</taxon>
        <taxon>Pseudomonadati</taxon>
        <taxon>Bacteroidota</taxon>
        <taxon>Flavobacteriia</taxon>
        <taxon>Flavobacteriales</taxon>
        <taxon>Flavobacteriaceae</taxon>
        <taxon>Paenimyroides</taxon>
    </lineage>
</organism>
<reference evidence="2" key="1">
    <citation type="journal article" date="2019" name="Int. J. Syst. Evol. Microbiol.">
        <title>The Global Catalogue of Microorganisms (GCM) 10K type strain sequencing project: providing services to taxonomists for standard genome sequencing and annotation.</title>
        <authorList>
            <consortium name="The Broad Institute Genomics Platform"/>
            <consortium name="The Broad Institute Genome Sequencing Center for Infectious Disease"/>
            <person name="Wu L."/>
            <person name="Ma J."/>
        </authorList>
    </citation>
    <scope>NUCLEOTIDE SEQUENCE [LARGE SCALE GENOMIC DNA]</scope>
    <source>
        <strain evidence="2">CECT 7184</strain>
    </source>
</reference>